<sequence>MFLLKRGKIRIPFFLVGNPLQSLQRQWRWSNADDSSVDTVHVCQQDPSKLSHCRGVQNYVEFALSLE</sequence>
<dbReference type="Proteomes" id="UP000828251">
    <property type="component" value="Unassembled WGS sequence"/>
</dbReference>
<organism evidence="1 2">
    <name type="scientific">Gossypium stocksii</name>
    <dbReference type="NCBI Taxonomy" id="47602"/>
    <lineage>
        <taxon>Eukaryota</taxon>
        <taxon>Viridiplantae</taxon>
        <taxon>Streptophyta</taxon>
        <taxon>Embryophyta</taxon>
        <taxon>Tracheophyta</taxon>
        <taxon>Spermatophyta</taxon>
        <taxon>Magnoliopsida</taxon>
        <taxon>eudicotyledons</taxon>
        <taxon>Gunneridae</taxon>
        <taxon>Pentapetalae</taxon>
        <taxon>rosids</taxon>
        <taxon>malvids</taxon>
        <taxon>Malvales</taxon>
        <taxon>Malvaceae</taxon>
        <taxon>Malvoideae</taxon>
        <taxon>Gossypium</taxon>
    </lineage>
</organism>
<dbReference type="EMBL" id="JAIQCV010000012">
    <property type="protein sequence ID" value="KAH1040409.1"/>
    <property type="molecule type" value="Genomic_DNA"/>
</dbReference>
<gene>
    <name evidence="1" type="ORF">J1N35_042152</name>
</gene>
<name>A0A9D3ZKB7_9ROSI</name>
<accession>A0A9D3ZKB7</accession>
<keyword evidence="2" id="KW-1185">Reference proteome</keyword>
<proteinExistence type="predicted"/>
<dbReference type="AlphaFoldDB" id="A0A9D3ZKB7"/>
<evidence type="ECO:0000313" key="2">
    <source>
        <dbReference type="Proteomes" id="UP000828251"/>
    </source>
</evidence>
<reference evidence="1 2" key="1">
    <citation type="journal article" date="2021" name="Plant Biotechnol. J.">
        <title>Multi-omics assisted identification of the key and species-specific regulatory components of drought-tolerant mechanisms in Gossypium stocksii.</title>
        <authorList>
            <person name="Yu D."/>
            <person name="Ke L."/>
            <person name="Zhang D."/>
            <person name="Wu Y."/>
            <person name="Sun Y."/>
            <person name="Mei J."/>
            <person name="Sun J."/>
            <person name="Sun Y."/>
        </authorList>
    </citation>
    <scope>NUCLEOTIDE SEQUENCE [LARGE SCALE GENOMIC DNA]</scope>
    <source>
        <strain evidence="2">cv. E1</strain>
        <tissue evidence="1">Leaf</tissue>
    </source>
</reference>
<protein>
    <submittedName>
        <fullName evidence="1">Uncharacterized protein</fullName>
    </submittedName>
</protein>
<evidence type="ECO:0000313" key="1">
    <source>
        <dbReference type="EMBL" id="KAH1040409.1"/>
    </source>
</evidence>
<comment type="caution">
    <text evidence="1">The sequence shown here is derived from an EMBL/GenBank/DDBJ whole genome shotgun (WGS) entry which is preliminary data.</text>
</comment>